<keyword evidence="4 10" id="KW-0547">Nucleotide-binding</keyword>
<comment type="caution">
    <text evidence="13">The sequence shown here is derived from an EMBL/GenBank/DDBJ whole genome shotgun (WGS) entry which is preliminary data.</text>
</comment>
<evidence type="ECO:0000256" key="2">
    <source>
        <dbReference type="ARBA" id="ARBA00008010"/>
    </source>
</evidence>
<dbReference type="Gene3D" id="3.30.1640.10">
    <property type="entry name" value="mini-chromosome maintenance (MCM) complex, chain A, domain 1"/>
    <property type="match status" value="1"/>
</dbReference>
<evidence type="ECO:0000256" key="1">
    <source>
        <dbReference type="ARBA" id="ARBA00004123"/>
    </source>
</evidence>
<feature type="domain" description="MCM C-terminal AAA(+) ATPase" evidence="12">
    <location>
        <begin position="426"/>
        <end position="487"/>
    </location>
</feature>
<dbReference type="Pfam" id="PF00493">
    <property type="entry name" value="MCM"/>
    <property type="match status" value="1"/>
</dbReference>
<dbReference type="EMBL" id="RBNJ01019712">
    <property type="protein sequence ID" value="RUS23482.1"/>
    <property type="molecule type" value="Genomic_DNA"/>
</dbReference>
<dbReference type="GO" id="GO:0003697">
    <property type="term" value="F:single-stranded DNA binding"/>
    <property type="evidence" value="ECO:0007669"/>
    <property type="project" value="TreeGrafter"/>
</dbReference>
<dbReference type="InterPro" id="IPR033762">
    <property type="entry name" value="MCM_OB"/>
</dbReference>
<name>A0A433Q176_9FUNG</name>
<dbReference type="PANTHER" id="PTHR11630:SF43">
    <property type="entry name" value="DNA REPLICATION LICENSING FACTOR MCM6"/>
    <property type="match status" value="1"/>
</dbReference>
<dbReference type="Proteomes" id="UP000274822">
    <property type="component" value="Unassembled WGS sequence"/>
</dbReference>
<reference evidence="13 14" key="1">
    <citation type="journal article" date="2018" name="New Phytol.">
        <title>Phylogenomics of Endogonaceae and evolution of mycorrhizas within Mucoromycota.</title>
        <authorList>
            <person name="Chang Y."/>
            <person name="Desiro A."/>
            <person name="Na H."/>
            <person name="Sandor L."/>
            <person name="Lipzen A."/>
            <person name="Clum A."/>
            <person name="Barry K."/>
            <person name="Grigoriev I.V."/>
            <person name="Martin F.M."/>
            <person name="Stajich J.E."/>
            <person name="Smith M.E."/>
            <person name="Bonito G."/>
            <person name="Spatafora J.W."/>
        </authorList>
    </citation>
    <scope>NUCLEOTIDE SEQUENCE [LARGE SCALE GENOMIC DNA]</scope>
    <source>
        <strain evidence="13 14">AD002</strain>
    </source>
</reference>
<evidence type="ECO:0000256" key="3">
    <source>
        <dbReference type="ARBA" id="ARBA00022705"/>
    </source>
</evidence>
<dbReference type="PROSITE" id="PS50051">
    <property type="entry name" value="MCM_2"/>
    <property type="match status" value="1"/>
</dbReference>
<dbReference type="GO" id="GO:0005656">
    <property type="term" value="C:nuclear pre-replicative complex"/>
    <property type="evidence" value="ECO:0007669"/>
    <property type="project" value="UniProtKB-ARBA"/>
</dbReference>
<dbReference type="GO" id="GO:0006270">
    <property type="term" value="P:DNA replication initiation"/>
    <property type="evidence" value="ECO:0007669"/>
    <property type="project" value="UniProtKB-UniRule"/>
</dbReference>
<dbReference type="GO" id="GO:0097373">
    <property type="term" value="C:MCM core complex"/>
    <property type="evidence" value="ECO:0007669"/>
    <property type="project" value="UniProtKB-ARBA"/>
</dbReference>
<dbReference type="GO" id="GO:0005524">
    <property type="term" value="F:ATP binding"/>
    <property type="evidence" value="ECO:0007669"/>
    <property type="project" value="UniProtKB-UniRule"/>
</dbReference>
<evidence type="ECO:0000256" key="6">
    <source>
        <dbReference type="ARBA" id="ARBA00022806"/>
    </source>
</evidence>
<evidence type="ECO:0000256" key="5">
    <source>
        <dbReference type="ARBA" id="ARBA00022801"/>
    </source>
</evidence>
<keyword evidence="10" id="KW-0131">Cell cycle</keyword>
<dbReference type="Gene3D" id="3.40.50.300">
    <property type="entry name" value="P-loop containing nucleotide triphosphate hydrolases"/>
    <property type="match status" value="1"/>
</dbReference>
<evidence type="ECO:0000313" key="13">
    <source>
        <dbReference type="EMBL" id="RUS23482.1"/>
    </source>
</evidence>
<dbReference type="EC" id="3.6.4.12" evidence="10"/>
<organism evidence="13 14">
    <name type="scientific">Jimgerdemannia flammicorona</name>
    <dbReference type="NCBI Taxonomy" id="994334"/>
    <lineage>
        <taxon>Eukaryota</taxon>
        <taxon>Fungi</taxon>
        <taxon>Fungi incertae sedis</taxon>
        <taxon>Mucoromycota</taxon>
        <taxon>Mucoromycotina</taxon>
        <taxon>Endogonomycetes</taxon>
        <taxon>Endogonales</taxon>
        <taxon>Endogonaceae</taxon>
        <taxon>Jimgerdemannia</taxon>
    </lineage>
</organism>
<dbReference type="SUPFAM" id="SSF50249">
    <property type="entry name" value="Nucleic acid-binding proteins"/>
    <property type="match status" value="1"/>
</dbReference>
<gene>
    <name evidence="13" type="ORF">BC938DRAFT_475083</name>
</gene>
<dbReference type="PANTHER" id="PTHR11630">
    <property type="entry name" value="DNA REPLICATION LICENSING FACTOR MCM FAMILY MEMBER"/>
    <property type="match status" value="1"/>
</dbReference>
<comment type="catalytic activity">
    <reaction evidence="10">
        <text>ATP + H2O = ADP + phosphate + H(+)</text>
        <dbReference type="Rhea" id="RHEA:13065"/>
        <dbReference type="ChEBI" id="CHEBI:15377"/>
        <dbReference type="ChEBI" id="CHEBI:15378"/>
        <dbReference type="ChEBI" id="CHEBI:30616"/>
        <dbReference type="ChEBI" id="CHEBI:43474"/>
        <dbReference type="ChEBI" id="CHEBI:456216"/>
        <dbReference type="EC" id="3.6.4.12"/>
    </reaction>
</comment>
<evidence type="ECO:0000313" key="14">
    <source>
        <dbReference type="Proteomes" id="UP000274822"/>
    </source>
</evidence>
<accession>A0A433Q176</accession>
<proteinExistence type="inferred from homology"/>
<dbReference type="GO" id="GO:1990518">
    <property type="term" value="F:single-stranded 3'-5' DNA helicase activity"/>
    <property type="evidence" value="ECO:0007669"/>
    <property type="project" value="TreeGrafter"/>
</dbReference>
<keyword evidence="7 10" id="KW-0067">ATP-binding</keyword>
<dbReference type="PRINTS" id="PR01662">
    <property type="entry name" value="MCMPROTEIN6"/>
</dbReference>
<keyword evidence="8 10" id="KW-0238">DNA-binding</keyword>
<evidence type="ECO:0000256" key="7">
    <source>
        <dbReference type="ARBA" id="ARBA00022840"/>
    </source>
</evidence>
<evidence type="ECO:0000256" key="10">
    <source>
        <dbReference type="RuleBase" id="RU368064"/>
    </source>
</evidence>
<keyword evidence="6 10" id="KW-0347">Helicase</keyword>
<dbReference type="GO" id="GO:0031261">
    <property type="term" value="C:DNA replication preinitiation complex"/>
    <property type="evidence" value="ECO:0007669"/>
    <property type="project" value="UniProtKB-ARBA"/>
</dbReference>
<dbReference type="InterPro" id="IPR031327">
    <property type="entry name" value="MCM"/>
</dbReference>
<dbReference type="Gene3D" id="2.40.50.140">
    <property type="entry name" value="Nucleic acid-binding proteins"/>
    <property type="match status" value="1"/>
</dbReference>
<keyword evidence="9" id="KW-0539">Nucleus</keyword>
<dbReference type="InterPro" id="IPR027925">
    <property type="entry name" value="MCM_N"/>
</dbReference>
<dbReference type="GO" id="GO:0016787">
    <property type="term" value="F:hydrolase activity"/>
    <property type="evidence" value="ECO:0007669"/>
    <property type="project" value="UniProtKB-KW"/>
</dbReference>
<evidence type="ECO:0000256" key="9">
    <source>
        <dbReference type="ARBA" id="ARBA00023242"/>
    </source>
</evidence>
<dbReference type="GO" id="GO:1902969">
    <property type="term" value="P:mitotic DNA replication"/>
    <property type="evidence" value="ECO:0007669"/>
    <property type="project" value="TreeGrafter"/>
</dbReference>
<keyword evidence="14" id="KW-1185">Reference proteome</keyword>
<evidence type="ECO:0000259" key="12">
    <source>
        <dbReference type="PROSITE" id="PS50051"/>
    </source>
</evidence>
<dbReference type="GO" id="GO:0006279">
    <property type="term" value="P:premeiotic DNA replication"/>
    <property type="evidence" value="ECO:0007669"/>
    <property type="project" value="UniProtKB-ARBA"/>
</dbReference>
<dbReference type="AlphaFoldDB" id="A0A433Q176"/>
<dbReference type="Pfam" id="PF14551">
    <property type="entry name" value="MCM_N"/>
    <property type="match status" value="1"/>
</dbReference>
<keyword evidence="3 10" id="KW-0235">DNA replication</keyword>
<evidence type="ECO:0000256" key="4">
    <source>
        <dbReference type="ARBA" id="ARBA00022741"/>
    </source>
</evidence>
<comment type="similarity">
    <text evidence="2 10">Belongs to the MCM family.</text>
</comment>
<dbReference type="InterPro" id="IPR008049">
    <property type="entry name" value="MCM6"/>
</dbReference>
<comment type="function">
    <text evidence="10">Acts as component of the MCM2-7 complex (MCM complex) which is the replicative helicase essential for 'once per cell cycle' DNA replication initiation and elongation in eukaryotic cells. The active ATPase sites in the MCM2-7 ring are formed through the interaction surfaces of two neighboring subunits such that a critical structure of a conserved arginine finger motif is provided in trans relative to the ATP-binding site of the Walker A box of the adjacent subunit. The six ATPase active sites, however, are likely to contribute differentially to the complex helicase activity.</text>
</comment>
<evidence type="ECO:0000256" key="11">
    <source>
        <dbReference type="SAM" id="MobiDB-lite"/>
    </source>
</evidence>
<dbReference type="InterPro" id="IPR001208">
    <property type="entry name" value="MCM_dom"/>
</dbReference>
<evidence type="ECO:0000256" key="8">
    <source>
        <dbReference type="ARBA" id="ARBA00023125"/>
    </source>
</evidence>
<dbReference type="GO" id="GO:0043596">
    <property type="term" value="C:nuclear replication fork"/>
    <property type="evidence" value="ECO:0007669"/>
    <property type="project" value="UniProtKB-ARBA"/>
</dbReference>
<feature type="region of interest" description="Disordered" evidence="11">
    <location>
        <begin position="39"/>
        <end position="61"/>
    </location>
</feature>
<dbReference type="FunFam" id="2.20.28.10:FF:000003">
    <property type="entry name" value="DNA helicase"/>
    <property type="match status" value="1"/>
</dbReference>
<dbReference type="Pfam" id="PF17207">
    <property type="entry name" value="MCM_OB"/>
    <property type="match status" value="1"/>
</dbReference>
<keyword evidence="5 10" id="KW-0378">Hydrolase</keyword>
<comment type="subunit">
    <text evidence="10">Component of the MCM2-7 complex.</text>
</comment>
<dbReference type="InterPro" id="IPR027417">
    <property type="entry name" value="P-loop_NTPase"/>
</dbReference>
<dbReference type="InterPro" id="IPR012340">
    <property type="entry name" value="NA-bd_OB-fold"/>
</dbReference>
<dbReference type="Gene3D" id="2.20.28.10">
    <property type="match status" value="1"/>
</dbReference>
<comment type="subcellular location">
    <subcellularLocation>
        <location evidence="1 10">Nucleus</location>
    </subcellularLocation>
</comment>
<sequence length="487" mass="54755">MLRRDAVHFRPLSKVASILVVDMPDTDAIEELLHSATGYNEDGAMDDDTNGVDPTAASHRPLRGLLPDSVPKVIDKTSEAVRDIFERFLEGLGQATDNTHPYMTQIHNLKQDETLTVYIDYEHLQNYDESLAKAVAEQYYRFMPYLRRAVQNLVRKHIPTYLYVNSAFASEQRGGQVPREFDVAFYGLPAILRVRELRTEKIGQLISISGTVTRTSEVRPELLYGSFTCVECGMAVKEVEQQFKYTEPTMCQNPTCHNRLMWDLNIEQSRFVDWQRVRIQENANEIPTGSMPRSMDAILRNEIVERAKAGDKCVFTGTLIAVPDIAQIKIPGVSVESQRQRDVSTRPRGQLSNEGVTGLRALGVRDLNYKLSFMACMVQPDQSKTGAVNVRGDENGEEDQIQLLLDQFSQEEIDELRNMVNMDKAIYGKLVNSIAPTVFGHDTVKKGILLQLMGGVHKVTPEGINLRGDINVCIVGDPSTSKSQFLK</sequence>
<protein>
    <recommendedName>
        <fullName evidence="10">DNA replication licensing factor MCM6</fullName>
        <ecNumber evidence="10">3.6.4.12</ecNumber>
    </recommendedName>
</protein>
<dbReference type="GO" id="GO:0000727">
    <property type="term" value="P:double-strand break repair via break-induced replication"/>
    <property type="evidence" value="ECO:0007669"/>
    <property type="project" value="TreeGrafter"/>
</dbReference>
<dbReference type="SMART" id="SM00350">
    <property type="entry name" value="MCM"/>
    <property type="match status" value="1"/>
</dbReference>
<dbReference type="GO" id="GO:0042555">
    <property type="term" value="C:MCM complex"/>
    <property type="evidence" value="ECO:0007669"/>
    <property type="project" value="UniProtKB-UniRule"/>
</dbReference>